<sequence length="250" mass="26221">MSQKLAGKVAVITGGNSGIGFATAKLFAKEGANVTITGRNEATIKSATAEIGQGAIGFVSDVSDINSIEPVYKKVESTFGKIDVLIVNAGIVMISPLENFTEEMFDTISDINYKGVFFTVQKALPYLNDGASIVVTSSTVANKGIAGGAAYLSSKAAERALVRAFAAELVSKNIRVNALSPGSIDTPIFEKAGWATEQIDEINTFFATVTPMKRAGTVEEMAKGFLFLASDDSSYMTGGDLILDGGFSNL</sequence>
<dbReference type="Proteomes" id="UP000515369">
    <property type="component" value="Chromosome"/>
</dbReference>
<dbReference type="Pfam" id="PF13561">
    <property type="entry name" value="adh_short_C2"/>
    <property type="match status" value="1"/>
</dbReference>
<accession>A0A7G5GTQ8</accession>
<evidence type="ECO:0000256" key="2">
    <source>
        <dbReference type="ARBA" id="ARBA00023002"/>
    </source>
</evidence>
<dbReference type="RefSeq" id="WP_182459561.1">
    <property type="nucleotide sequence ID" value="NZ_CP059732.1"/>
</dbReference>
<dbReference type="PANTHER" id="PTHR43477:SF1">
    <property type="entry name" value="DIHYDROANTICAPSIN 7-DEHYDROGENASE"/>
    <property type="match status" value="1"/>
</dbReference>
<evidence type="ECO:0000256" key="1">
    <source>
        <dbReference type="ARBA" id="ARBA00006484"/>
    </source>
</evidence>
<dbReference type="KEGG" id="sfol:H3H32_30715"/>
<dbReference type="EMBL" id="CP059732">
    <property type="protein sequence ID" value="QMW02250.1"/>
    <property type="molecule type" value="Genomic_DNA"/>
</dbReference>
<evidence type="ECO:0000313" key="4">
    <source>
        <dbReference type="Proteomes" id="UP000515369"/>
    </source>
</evidence>
<dbReference type="Gene3D" id="3.40.50.720">
    <property type="entry name" value="NAD(P)-binding Rossmann-like Domain"/>
    <property type="match status" value="1"/>
</dbReference>
<organism evidence="3 4">
    <name type="scientific">Spirosoma foliorum</name>
    <dbReference type="NCBI Taxonomy" id="2710596"/>
    <lineage>
        <taxon>Bacteria</taxon>
        <taxon>Pseudomonadati</taxon>
        <taxon>Bacteroidota</taxon>
        <taxon>Cytophagia</taxon>
        <taxon>Cytophagales</taxon>
        <taxon>Cytophagaceae</taxon>
        <taxon>Spirosoma</taxon>
    </lineage>
</organism>
<proteinExistence type="inferred from homology"/>
<gene>
    <name evidence="3" type="ORF">H3H32_30715</name>
</gene>
<dbReference type="AlphaFoldDB" id="A0A7G5GTQ8"/>
<dbReference type="InterPro" id="IPR002347">
    <property type="entry name" value="SDR_fam"/>
</dbReference>
<evidence type="ECO:0000313" key="3">
    <source>
        <dbReference type="EMBL" id="QMW02250.1"/>
    </source>
</evidence>
<dbReference type="GO" id="GO:0016491">
    <property type="term" value="F:oxidoreductase activity"/>
    <property type="evidence" value="ECO:0007669"/>
    <property type="project" value="UniProtKB-KW"/>
</dbReference>
<comment type="similarity">
    <text evidence="1">Belongs to the short-chain dehydrogenases/reductases (SDR) family.</text>
</comment>
<keyword evidence="2" id="KW-0560">Oxidoreductase</keyword>
<dbReference type="SUPFAM" id="SSF51735">
    <property type="entry name" value="NAD(P)-binding Rossmann-fold domains"/>
    <property type="match status" value="1"/>
</dbReference>
<name>A0A7G5GTQ8_9BACT</name>
<reference evidence="3 4" key="1">
    <citation type="submission" date="2020-07" db="EMBL/GenBank/DDBJ databases">
        <title>Spirosoma foliorum sp. nov., isolated from the leaves on the Nejang mountain Korea, Republic of.</title>
        <authorList>
            <person name="Ho H."/>
            <person name="Lee Y.-J."/>
            <person name="Nurcahyanto D.-A."/>
            <person name="Kim S.-G."/>
        </authorList>
    </citation>
    <scope>NUCLEOTIDE SEQUENCE [LARGE SCALE GENOMIC DNA]</scope>
    <source>
        <strain evidence="3 4">PL0136</strain>
    </source>
</reference>
<dbReference type="CDD" id="cd05233">
    <property type="entry name" value="SDR_c"/>
    <property type="match status" value="1"/>
</dbReference>
<dbReference type="InterPro" id="IPR051122">
    <property type="entry name" value="SDR_DHRS6-like"/>
</dbReference>
<dbReference type="FunFam" id="3.40.50.720:FF:000084">
    <property type="entry name" value="Short-chain dehydrogenase reductase"/>
    <property type="match status" value="1"/>
</dbReference>
<dbReference type="PANTHER" id="PTHR43477">
    <property type="entry name" value="DIHYDROANTICAPSIN 7-DEHYDROGENASE"/>
    <property type="match status" value="1"/>
</dbReference>
<protein>
    <submittedName>
        <fullName evidence="3">SDR family oxidoreductase</fullName>
    </submittedName>
</protein>
<dbReference type="InterPro" id="IPR036291">
    <property type="entry name" value="NAD(P)-bd_dom_sf"/>
</dbReference>
<dbReference type="PRINTS" id="PR00081">
    <property type="entry name" value="GDHRDH"/>
</dbReference>
<keyword evidence="4" id="KW-1185">Reference proteome</keyword>